<dbReference type="EMBL" id="MRZV01002278">
    <property type="protein sequence ID" value="PIK34121.1"/>
    <property type="molecule type" value="Genomic_DNA"/>
</dbReference>
<accession>A0A2G8JED4</accession>
<dbReference type="Proteomes" id="UP000230750">
    <property type="component" value="Unassembled WGS sequence"/>
</dbReference>
<protein>
    <submittedName>
        <fullName evidence="1">Uncharacterized protein</fullName>
    </submittedName>
</protein>
<keyword evidence="2" id="KW-1185">Reference proteome</keyword>
<dbReference type="OrthoDB" id="3355217at2759"/>
<evidence type="ECO:0000313" key="2">
    <source>
        <dbReference type="Proteomes" id="UP000230750"/>
    </source>
</evidence>
<proteinExistence type="predicted"/>
<feature type="non-terminal residue" evidence="1">
    <location>
        <position position="205"/>
    </location>
</feature>
<name>A0A2G8JED4_STIJA</name>
<evidence type="ECO:0000313" key="1">
    <source>
        <dbReference type="EMBL" id="PIK34121.1"/>
    </source>
</evidence>
<dbReference type="AlphaFoldDB" id="A0A2G8JED4"/>
<dbReference type="PANTHER" id="PTHR48465:SF1">
    <property type="entry name" value="PROTEIN SSUH2 HOMOLOG"/>
    <property type="match status" value="1"/>
</dbReference>
<sequence>KTAVIDLLDVFLQLTGAPLPPPAYQPPDEASSPMQTFTGVGTMNVQQVRDAICAYADKQCCYGTGAAERMVFEKMDPSGGLHALKSLSTVSTGEFHRDRSTSWEHLPYRGGPIDGPIAGLLQLSGISPAPLSNFLTTMTIDRDPSYSNSRFAITVLDVALYYVLVVTVEEGLLVFLVMEEAIAPINRKERPKQEPALSVRRNGNI</sequence>
<feature type="non-terminal residue" evidence="1">
    <location>
        <position position="1"/>
    </location>
</feature>
<dbReference type="InterPro" id="IPR052789">
    <property type="entry name" value="SSUH2_homolog"/>
</dbReference>
<gene>
    <name evidence="1" type="ORF">BSL78_29055</name>
</gene>
<comment type="caution">
    <text evidence="1">The sequence shown here is derived from an EMBL/GenBank/DDBJ whole genome shotgun (WGS) entry which is preliminary data.</text>
</comment>
<reference evidence="1 2" key="1">
    <citation type="journal article" date="2017" name="PLoS Biol.">
        <title>The sea cucumber genome provides insights into morphological evolution and visceral regeneration.</title>
        <authorList>
            <person name="Zhang X."/>
            <person name="Sun L."/>
            <person name="Yuan J."/>
            <person name="Sun Y."/>
            <person name="Gao Y."/>
            <person name="Zhang L."/>
            <person name="Li S."/>
            <person name="Dai H."/>
            <person name="Hamel J.F."/>
            <person name="Liu C."/>
            <person name="Yu Y."/>
            <person name="Liu S."/>
            <person name="Lin W."/>
            <person name="Guo K."/>
            <person name="Jin S."/>
            <person name="Xu P."/>
            <person name="Storey K.B."/>
            <person name="Huan P."/>
            <person name="Zhang T."/>
            <person name="Zhou Y."/>
            <person name="Zhang J."/>
            <person name="Lin C."/>
            <person name="Li X."/>
            <person name="Xing L."/>
            <person name="Huo D."/>
            <person name="Sun M."/>
            <person name="Wang L."/>
            <person name="Mercier A."/>
            <person name="Li F."/>
            <person name="Yang H."/>
            <person name="Xiang J."/>
        </authorList>
    </citation>
    <scope>NUCLEOTIDE SEQUENCE [LARGE SCALE GENOMIC DNA]</scope>
    <source>
        <strain evidence="1">Shaxun</strain>
        <tissue evidence="1">Muscle</tissue>
    </source>
</reference>
<dbReference type="PANTHER" id="PTHR48465">
    <property type="entry name" value="PROTEIN SSUH2 HOMOLOG"/>
    <property type="match status" value="1"/>
</dbReference>
<organism evidence="1 2">
    <name type="scientific">Stichopus japonicus</name>
    <name type="common">Sea cucumber</name>
    <dbReference type="NCBI Taxonomy" id="307972"/>
    <lineage>
        <taxon>Eukaryota</taxon>
        <taxon>Metazoa</taxon>
        <taxon>Echinodermata</taxon>
        <taxon>Eleutherozoa</taxon>
        <taxon>Echinozoa</taxon>
        <taxon>Holothuroidea</taxon>
        <taxon>Aspidochirotacea</taxon>
        <taxon>Aspidochirotida</taxon>
        <taxon>Stichopodidae</taxon>
        <taxon>Apostichopus</taxon>
    </lineage>
</organism>